<name>A0A5D2S0T1_GOSMU</name>
<keyword evidence="2" id="KW-1185">Reference proteome</keyword>
<reference evidence="1 2" key="1">
    <citation type="submission" date="2019-07" db="EMBL/GenBank/DDBJ databases">
        <title>WGS assembly of Gossypium mustelinum.</title>
        <authorList>
            <person name="Chen Z.J."/>
            <person name="Sreedasyam A."/>
            <person name="Ando A."/>
            <person name="Song Q."/>
            <person name="De L."/>
            <person name="Hulse-Kemp A."/>
            <person name="Ding M."/>
            <person name="Ye W."/>
            <person name="Kirkbride R."/>
            <person name="Jenkins J."/>
            <person name="Plott C."/>
            <person name="Lovell J."/>
            <person name="Lin Y.-M."/>
            <person name="Vaughn R."/>
            <person name="Liu B."/>
            <person name="Li W."/>
            <person name="Simpson S."/>
            <person name="Scheffler B."/>
            <person name="Saski C."/>
            <person name="Grover C."/>
            <person name="Hu G."/>
            <person name="Conover J."/>
            <person name="Carlson J."/>
            <person name="Shu S."/>
            <person name="Boston L."/>
            <person name="Williams M."/>
            <person name="Peterson D."/>
            <person name="Mcgee K."/>
            <person name="Jones D."/>
            <person name="Wendel J."/>
            <person name="Stelly D."/>
            <person name="Grimwood J."/>
            <person name="Schmutz J."/>
        </authorList>
    </citation>
    <scope>NUCLEOTIDE SEQUENCE [LARGE SCALE GENOMIC DNA]</scope>
    <source>
        <strain evidence="1">1408120.09</strain>
    </source>
</reference>
<sequence>MPFSCGSGRHHEPRLVVGVAGGGSARPYAGWGGLTYPEGPKCRGRKTSRVEL</sequence>
<protein>
    <submittedName>
        <fullName evidence="1">Uncharacterized protein</fullName>
    </submittedName>
</protein>
<dbReference type="EMBL" id="CM017661">
    <property type="protein sequence ID" value="TYI45705.1"/>
    <property type="molecule type" value="Genomic_DNA"/>
</dbReference>
<proteinExistence type="predicted"/>
<accession>A0A5D2S0T1</accession>
<evidence type="ECO:0000313" key="2">
    <source>
        <dbReference type="Proteomes" id="UP000323597"/>
    </source>
</evidence>
<dbReference type="Proteomes" id="UP000323597">
    <property type="component" value="Chromosome D13"/>
</dbReference>
<organism evidence="1 2">
    <name type="scientific">Gossypium mustelinum</name>
    <name type="common">Cotton</name>
    <name type="synonym">Gossypium caicoense</name>
    <dbReference type="NCBI Taxonomy" id="34275"/>
    <lineage>
        <taxon>Eukaryota</taxon>
        <taxon>Viridiplantae</taxon>
        <taxon>Streptophyta</taxon>
        <taxon>Embryophyta</taxon>
        <taxon>Tracheophyta</taxon>
        <taxon>Spermatophyta</taxon>
        <taxon>Magnoliopsida</taxon>
        <taxon>eudicotyledons</taxon>
        <taxon>Gunneridae</taxon>
        <taxon>Pentapetalae</taxon>
        <taxon>rosids</taxon>
        <taxon>malvids</taxon>
        <taxon>Malvales</taxon>
        <taxon>Malvaceae</taxon>
        <taxon>Malvoideae</taxon>
        <taxon>Gossypium</taxon>
    </lineage>
</organism>
<gene>
    <name evidence="1" type="ORF">E1A91_D13G056400v1</name>
</gene>
<dbReference type="AlphaFoldDB" id="A0A5D2S0T1"/>
<evidence type="ECO:0000313" key="1">
    <source>
        <dbReference type="EMBL" id="TYI45705.1"/>
    </source>
</evidence>